<dbReference type="OrthoDB" id="338531at2759"/>
<dbReference type="Pfam" id="PF01388">
    <property type="entry name" value="ARID"/>
    <property type="match status" value="1"/>
</dbReference>
<feature type="region of interest" description="Disordered" evidence="5">
    <location>
        <begin position="430"/>
        <end position="449"/>
    </location>
</feature>
<evidence type="ECO:0000256" key="5">
    <source>
        <dbReference type="SAM" id="MobiDB-lite"/>
    </source>
</evidence>
<protein>
    <recommendedName>
        <fullName evidence="10">ARID domain-containing protein</fullName>
    </recommendedName>
</protein>
<evidence type="ECO:0000256" key="1">
    <source>
        <dbReference type="ARBA" id="ARBA00022723"/>
    </source>
</evidence>
<gene>
    <name evidence="8" type="ORF">GPECTOR_1g430</name>
</gene>
<keyword evidence="9" id="KW-1185">Reference proteome</keyword>
<dbReference type="SUPFAM" id="SSF57903">
    <property type="entry name" value="FYVE/PHD zinc finger"/>
    <property type="match status" value="1"/>
</dbReference>
<dbReference type="SMART" id="SM00249">
    <property type="entry name" value="PHD"/>
    <property type="match status" value="1"/>
</dbReference>
<dbReference type="SUPFAM" id="SSF46774">
    <property type="entry name" value="ARID-like"/>
    <property type="match status" value="1"/>
</dbReference>
<organism evidence="8 9">
    <name type="scientific">Gonium pectorale</name>
    <name type="common">Green alga</name>
    <dbReference type="NCBI Taxonomy" id="33097"/>
    <lineage>
        <taxon>Eukaryota</taxon>
        <taxon>Viridiplantae</taxon>
        <taxon>Chlorophyta</taxon>
        <taxon>core chlorophytes</taxon>
        <taxon>Chlorophyceae</taxon>
        <taxon>CS clade</taxon>
        <taxon>Chlamydomonadales</taxon>
        <taxon>Volvocaceae</taxon>
        <taxon>Gonium</taxon>
    </lineage>
</organism>
<dbReference type="InterPro" id="IPR013083">
    <property type="entry name" value="Znf_RING/FYVE/PHD"/>
</dbReference>
<evidence type="ECO:0000256" key="2">
    <source>
        <dbReference type="ARBA" id="ARBA00022771"/>
    </source>
</evidence>
<evidence type="ECO:0000259" key="6">
    <source>
        <dbReference type="PROSITE" id="PS50016"/>
    </source>
</evidence>
<keyword evidence="2 4" id="KW-0863">Zinc-finger</keyword>
<dbReference type="InterPro" id="IPR001965">
    <property type="entry name" value="Znf_PHD"/>
</dbReference>
<dbReference type="PROSITE" id="PS51011">
    <property type="entry name" value="ARID"/>
    <property type="match status" value="1"/>
</dbReference>
<dbReference type="Proteomes" id="UP000075714">
    <property type="component" value="Unassembled WGS sequence"/>
</dbReference>
<keyword evidence="3" id="KW-0862">Zinc</keyword>
<dbReference type="STRING" id="33097.A0A150H329"/>
<dbReference type="Gene3D" id="1.10.150.60">
    <property type="entry name" value="ARID DNA-binding domain"/>
    <property type="match status" value="1"/>
</dbReference>
<dbReference type="Pfam" id="PF00628">
    <property type="entry name" value="PHD"/>
    <property type="match status" value="1"/>
</dbReference>
<feature type="domain" description="PHD-type" evidence="6">
    <location>
        <begin position="571"/>
        <end position="629"/>
    </location>
</feature>
<dbReference type="SMART" id="SM01014">
    <property type="entry name" value="ARID"/>
    <property type="match status" value="1"/>
</dbReference>
<dbReference type="Gene3D" id="3.30.40.10">
    <property type="entry name" value="Zinc/RING finger domain, C3HC4 (zinc finger)"/>
    <property type="match status" value="1"/>
</dbReference>
<evidence type="ECO:0000256" key="3">
    <source>
        <dbReference type="ARBA" id="ARBA00022833"/>
    </source>
</evidence>
<accession>A0A150H329</accession>
<reference evidence="9" key="1">
    <citation type="journal article" date="2016" name="Nat. Commun.">
        <title>The Gonium pectorale genome demonstrates co-option of cell cycle regulation during the evolution of multicellularity.</title>
        <authorList>
            <person name="Hanschen E.R."/>
            <person name="Marriage T.N."/>
            <person name="Ferris P.J."/>
            <person name="Hamaji T."/>
            <person name="Toyoda A."/>
            <person name="Fujiyama A."/>
            <person name="Neme R."/>
            <person name="Noguchi H."/>
            <person name="Minakuchi Y."/>
            <person name="Suzuki M."/>
            <person name="Kawai-Toyooka H."/>
            <person name="Smith D.R."/>
            <person name="Sparks H."/>
            <person name="Anderson J."/>
            <person name="Bakaric R."/>
            <person name="Luria V."/>
            <person name="Karger A."/>
            <person name="Kirschner M.W."/>
            <person name="Durand P.M."/>
            <person name="Michod R.E."/>
            <person name="Nozaki H."/>
            <person name="Olson B.J."/>
        </authorList>
    </citation>
    <scope>NUCLEOTIDE SEQUENCE [LARGE SCALE GENOMIC DNA]</scope>
    <source>
        <strain evidence="9">NIES-2863</strain>
    </source>
</reference>
<comment type="caution">
    <text evidence="8">The sequence shown here is derived from an EMBL/GenBank/DDBJ whole genome shotgun (WGS) entry which is preliminary data.</text>
</comment>
<evidence type="ECO:0008006" key="10">
    <source>
        <dbReference type="Google" id="ProtNLM"/>
    </source>
</evidence>
<keyword evidence="1" id="KW-0479">Metal-binding</keyword>
<evidence type="ECO:0000313" key="8">
    <source>
        <dbReference type="EMBL" id="KXZ56481.1"/>
    </source>
</evidence>
<dbReference type="PANTHER" id="PTHR46694:SF1">
    <property type="entry name" value="AT-RICH INTERACTIVE DOMAIN-CONTAINING PROTEIN 4"/>
    <property type="match status" value="1"/>
</dbReference>
<proteinExistence type="predicted"/>
<dbReference type="InterPro" id="IPR001606">
    <property type="entry name" value="ARID_dom"/>
</dbReference>
<dbReference type="InterPro" id="IPR042293">
    <property type="entry name" value="ARID4"/>
</dbReference>
<dbReference type="PROSITE" id="PS50016">
    <property type="entry name" value="ZF_PHD_2"/>
    <property type="match status" value="1"/>
</dbReference>
<dbReference type="AlphaFoldDB" id="A0A150H329"/>
<dbReference type="InterPro" id="IPR036431">
    <property type="entry name" value="ARID_dom_sf"/>
</dbReference>
<name>A0A150H329_GONPE</name>
<dbReference type="CDD" id="cd16100">
    <property type="entry name" value="ARID"/>
    <property type="match status" value="1"/>
</dbReference>
<dbReference type="InterPro" id="IPR019787">
    <property type="entry name" value="Znf_PHD-finger"/>
</dbReference>
<evidence type="ECO:0000259" key="7">
    <source>
        <dbReference type="PROSITE" id="PS51011"/>
    </source>
</evidence>
<dbReference type="CDD" id="cd15615">
    <property type="entry name" value="PHD_ARID4_like"/>
    <property type="match status" value="1"/>
</dbReference>
<evidence type="ECO:0000313" key="9">
    <source>
        <dbReference type="Proteomes" id="UP000075714"/>
    </source>
</evidence>
<dbReference type="InterPro" id="IPR011011">
    <property type="entry name" value="Znf_FYVE_PHD"/>
</dbReference>
<dbReference type="EMBL" id="LSYV01000002">
    <property type="protein sequence ID" value="KXZ56481.1"/>
    <property type="molecule type" value="Genomic_DNA"/>
</dbReference>
<evidence type="ECO:0000256" key="4">
    <source>
        <dbReference type="PROSITE-ProRule" id="PRU00146"/>
    </source>
</evidence>
<feature type="compositionally biased region" description="Low complexity" evidence="5">
    <location>
        <begin position="430"/>
        <end position="443"/>
    </location>
</feature>
<dbReference type="SMART" id="SM00501">
    <property type="entry name" value="BRIGHT"/>
    <property type="match status" value="1"/>
</dbReference>
<dbReference type="GO" id="GO:0008270">
    <property type="term" value="F:zinc ion binding"/>
    <property type="evidence" value="ECO:0007669"/>
    <property type="project" value="UniProtKB-KW"/>
</dbReference>
<sequence length="645" mass="66968">MNDVVGAGGTLDSGVGPTSATCGLRESKSVTVLHNPTLEEFRSAVDASRPNFVYCAGPTTPSRAEQHQHQQPAVVGTFLFRDQQPQGSDEELLGALASVGAELVYVDAVVPPNFGPALHIRGTSHVVVWPASVVASASAPIPAAVAAHFNATFLSFLTGAAASPPEAFAAASHSAQAHCSAAAAGGGGPSSRPPLPALVSGVRPALPDSGSIPPPELPQGIQLDASGLPSFPGWSDVRLLAPRAELRLLLVGGCGLLDAGRLGCLGEGLRALLVMEARGLTLASCTPLPLPPRNAPPGCAAARCGFVSSSGAGGCVVLCAPPAVLERQALVQHALRMSLVADSVSLQFRLPPPGLSLPPPRSSPAVAGGLAVVDAVAATSVWAVELLRSLCKDPRSHALAALGVAAVGSAADSAFTPAAVQRFARLLPGAGAPEGRGRPAGPLSDQPPRFRGELPGYVCRRPPLSSCSEAAFYDDLVDFLTRLRGRPVDRSRFPEAVLNGVPLDLFALYREVVSRGGFRVGNGINWKGQVFPRMRNWTESNKQTGVGNALKRHYQNYLWEYEAAHPEDVTLDRCVLCNGGDGAASDWVACDACENWAHLSCDRRQGLGTFKEYAAVGGRVYVCPACAREREAGAAGEAGKRQRVA</sequence>
<dbReference type="GO" id="GO:0003677">
    <property type="term" value="F:DNA binding"/>
    <property type="evidence" value="ECO:0007669"/>
    <property type="project" value="InterPro"/>
</dbReference>
<feature type="domain" description="ARID" evidence="7">
    <location>
        <begin position="467"/>
        <end position="566"/>
    </location>
</feature>
<dbReference type="PANTHER" id="PTHR46694">
    <property type="entry name" value="AT-RICH INTERACTIVE DOMAIN-CONTAINING PROTEIN 4"/>
    <property type="match status" value="1"/>
</dbReference>